<organism evidence="1 2">
    <name type="scientific">Bacteroides uniformis</name>
    <dbReference type="NCBI Taxonomy" id="820"/>
    <lineage>
        <taxon>Bacteria</taxon>
        <taxon>Pseudomonadati</taxon>
        <taxon>Bacteroidota</taxon>
        <taxon>Bacteroidia</taxon>
        <taxon>Bacteroidales</taxon>
        <taxon>Bacteroidaceae</taxon>
        <taxon>Bacteroides</taxon>
    </lineage>
</organism>
<evidence type="ECO:0000313" key="1">
    <source>
        <dbReference type="EMBL" id="CUO92953.1"/>
    </source>
</evidence>
<proteinExistence type="predicted"/>
<protein>
    <submittedName>
        <fullName evidence="1">Uncharacterized protein</fullName>
    </submittedName>
</protein>
<accession>A0A174IZR0</accession>
<evidence type="ECO:0000313" key="2">
    <source>
        <dbReference type="Proteomes" id="UP000095419"/>
    </source>
</evidence>
<gene>
    <name evidence="1" type="ORF">ERS417307_02740</name>
</gene>
<reference evidence="1 2" key="1">
    <citation type="submission" date="2015-09" db="EMBL/GenBank/DDBJ databases">
        <authorList>
            <consortium name="Pathogen Informatics"/>
        </authorList>
    </citation>
    <scope>NUCLEOTIDE SEQUENCE [LARGE SCALE GENOMIC DNA]</scope>
    <source>
        <strain evidence="1 2">2789STDY5608791</strain>
    </source>
</reference>
<sequence length="30" mass="3444">MQFPLKIPLRGIDVILMGTKLLILSYDINQ</sequence>
<dbReference type="AlphaFoldDB" id="A0A174IZR0"/>
<dbReference type="EMBL" id="CYZF01000008">
    <property type="protein sequence ID" value="CUO92953.1"/>
    <property type="molecule type" value="Genomic_DNA"/>
</dbReference>
<dbReference type="Proteomes" id="UP000095419">
    <property type="component" value="Unassembled WGS sequence"/>
</dbReference>
<name>A0A174IZR0_BACUN</name>